<evidence type="ECO:0000256" key="1">
    <source>
        <dbReference type="SAM" id="Phobius"/>
    </source>
</evidence>
<name>A0A5Q2MFA9_9ACTN</name>
<dbReference type="EMBL" id="CP045737">
    <property type="protein sequence ID" value="QGG40423.1"/>
    <property type="molecule type" value="Genomic_DNA"/>
</dbReference>
<organism evidence="2 3">
    <name type="scientific">Aeromicrobium yanjiei</name>
    <dbReference type="NCBI Taxonomy" id="2662028"/>
    <lineage>
        <taxon>Bacteria</taxon>
        <taxon>Bacillati</taxon>
        <taxon>Actinomycetota</taxon>
        <taxon>Actinomycetes</taxon>
        <taxon>Propionibacteriales</taxon>
        <taxon>Nocardioidaceae</taxon>
        <taxon>Aeromicrobium</taxon>
    </lineage>
</organism>
<feature type="transmembrane region" description="Helical" evidence="1">
    <location>
        <begin position="117"/>
        <end position="137"/>
    </location>
</feature>
<keyword evidence="1" id="KW-0812">Transmembrane</keyword>
<evidence type="ECO:0000313" key="3">
    <source>
        <dbReference type="Proteomes" id="UP000392064"/>
    </source>
</evidence>
<dbReference type="RefSeq" id="WP_153651694.1">
    <property type="nucleotide sequence ID" value="NZ_CP045737.1"/>
</dbReference>
<keyword evidence="3" id="KW-1185">Reference proteome</keyword>
<keyword evidence="1" id="KW-1133">Transmembrane helix</keyword>
<dbReference type="KEGG" id="aef:GEV26_03030"/>
<keyword evidence="1" id="KW-0472">Membrane</keyword>
<feature type="transmembrane region" description="Helical" evidence="1">
    <location>
        <begin position="84"/>
        <end position="105"/>
    </location>
</feature>
<sequence length="138" mass="14331">MFDVIPELNWLAILLSTGVLAVLGGIYFGALVPRQYVAVLGRQDLPAPEPGLVTYAGPVTCMFVVVVTNAVLMAALGVESIGDALAFGAIVGVGYLVAMAFNIAINPSFPRPLAYGLLNTPYFLGGSLVSCAILQLMG</sequence>
<gene>
    <name evidence="2" type="ORF">GEV26_03030</name>
</gene>
<protein>
    <submittedName>
        <fullName evidence="2">DUF1761 family protein</fullName>
    </submittedName>
</protein>
<dbReference type="Proteomes" id="UP000392064">
    <property type="component" value="Chromosome"/>
</dbReference>
<reference evidence="2 3" key="1">
    <citation type="submission" date="2019-11" db="EMBL/GenBank/DDBJ databases">
        <authorList>
            <person name="Li J."/>
        </authorList>
    </citation>
    <scope>NUCLEOTIDE SEQUENCE [LARGE SCALE GENOMIC DNA]</scope>
    <source>
        <strain evidence="2 3">MF47</strain>
    </source>
</reference>
<accession>A0A5Q2MFA9</accession>
<dbReference type="InterPro" id="IPR013879">
    <property type="entry name" value="DUF1761"/>
</dbReference>
<feature type="transmembrane region" description="Helical" evidence="1">
    <location>
        <begin position="12"/>
        <end position="32"/>
    </location>
</feature>
<dbReference type="Pfam" id="PF08570">
    <property type="entry name" value="DUF1761"/>
    <property type="match status" value="1"/>
</dbReference>
<feature type="transmembrane region" description="Helical" evidence="1">
    <location>
        <begin position="52"/>
        <end position="78"/>
    </location>
</feature>
<proteinExistence type="predicted"/>
<evidence type="ECO:0000313" key="2">
    <source>
        <dbReference type="EMBL" id="QGG40423.1"/>
    </source>
</evidence>
<dbReference type="AlphaFoldDB" id="A0A5Q2MFA9"/>